<name>A0ABY5X507_ERWPY</name>
<evidence type="ECO:0000256" key="1">
    <source>
        <dbReference type="SAM" id="MobiDB-lite"/>
    </source>
</evidence>
<accession>A0ABY5X507</accession>
<feature type="compositionally biased region" description="Basic and acidic residues" evidence="1">
    <location>
        <begin position="40"/>
        <end position="54"/>
    </location>
</feature>
<evidence type="ECO:0000313" key="2">
    <source>
        <dbReference type="EMBL" id="UWS32421.1"/>
    </source>
</evidence>
<feature type="region of interest" description="Disordered" evidence="1">
    <location>
        <begin position="1"/>
        <end position="54"/>
    </location>
</feature>
<proteinExistence type="predicted"/>
<feature type="compositionally biased region" description="Polar residues" evidence="1">
    <location>
        <begin position="14"/>
        <end position="26"/>
    </location>
</feature>
<keyword evidence="3" id="KW-1185">Reference proteome</keyword>
<protein>
    <submittedName>
        <fullName evidence="2">Uncharacterized protein</fullName>
    </submittedName>
</protein>
<dbReference type="Proteomes" id="UP001058553">
    <property type="component" value="Chromosome"/>
</dbReference>
<reference evidence="2" key="1">
    <citation type="submission" date="2022-07" db="EMBL/GenBank/DDBJ databases">
        <title>Genetic diversity of Erwinia pyrifoliae.</title>
        <authorList>
            <person name="Park D.S."/>
            <person name="Ham H."/>
        </authorList>
    </citation>
    <scope>NUCLEOTIDE SEQUENCE</scope>
    <source>
        <strain evidence="2">CP201486</strain>
    </source>
</reference>
<organism evidence="2 3">
    <name type="scientific">Erwinia pyrifoliae</name>
    <dbReference type="NCBI Taxonomy" id="79967"/>
    <lineage>
        <taxon>Bacteria</taxon>
        <taxon>Pseudomonadati</taxon>
        <taxon>Pseudomonadota</taxon>
        <taxon>Gammaproteobacteria</taxon>
        <taxon>Enterobacterales</taxon>
        <taxon>Erwiniaceae</taxon>
        <taxon>Erwinia</taxon>
    </lineage>
</organism>
<evidence type="ECO:0000313" key="3">
    <source>
        <dbReference type="Proteomes" id="UP001058553"/>
    </source>
</evidence>
<dbReference type="EMBL" id="CP103445">
    <property type="protein sequence ID" value="UWS32421.1"/>
    <property type="molecule type" value="Genomic_DNA"/>
</dbReference>
<dbReference type="RefSeq" id="WP_259825704.1">
    <property type="nucleotide sequence ID" value="NZ_CP103445.1"/>
</dbReference>
<sequence>MTGNARFAPPHLASINQHTHSKSMNSPLAKKQWRKRRSWHKEVGDYFRNKDIQR</sequence>
<gene>
    <name evidence="2" type="ORF">NYP84_12305</name>
</gene>